<accession>A0A834VYF6</accession>
<organism evidence="1 2">
    <name type="scientific">Senna tora</name>
    <dbReference type="NCBI Taxonomy" id="362788"/>
    <lineage>
        <taxon>Eukaryota</taxon>
        <taxon>Viridiplantae</taxon>
        <taxon>Streptophyta</taxon>
        <taxon>Embryophyta</taxon>
        <taxon>Tracheophyta</taxon>
        <taxon>Spermatophyta</taxon>
        <taxon>Magnoliopsida</taxon>
        <taxon>eudicotyledons</taxon>
        <taxon>Gunneridae</taxon>
        <taxon>Pentapetalae</taxon>
        <taxon>rosids</taxon>
        <taxon>fabids</taxon>
        <taxon>Fabales</taxon>
        <taxon>Fabaceae</taxon>
        <taxon>Caesalpinioideae</taxon>
        <taxon>Cassia clade</taxon>
        <taxon>Senna</taxon>
    </lineage>
</organism>
<comment type="caution">
    <text evidence="1">The sequence shown here is derived from an EMBL/GenBank/DDBJ whole genome shotgun (WGS) entry which is preliminary data.</text>
</comment>
<gene>
    <name evidence="1" type="ORF">G2W53_041899</name>
</gene>
<sequence length="105" mass="12217">MPCNKQYSRGRFGHGGFFLLSSHLYDDHLEFIDLLTSRCQLAGKKLKLFSNLSKWSQRWLRFIFRSRLIFRSKLARDSLMFLLTGDSKYRVASESALSSFSPAET</sequence>
<dbReference type="AlphaFoldDB" id="A0A834VYF6"/>
<keyword evidence="2" id="KW-1185">Reference proteome</keyword>
<reference evidence="1" key="1">
    <citation type="submission" date="2020-09" db="EMBL/GenBank/DDBJ databases">
        <title>Genome-Enabled Discovery of Anthraquinone Biosynthesis in Senna tora.</title>
        <authorList>
            <person name="Kang S.-H."/>
            <person name="Pandey R.P."/>
            <person name="Lee C.-M."/>
            <person name="Sim J.-S."/>
            <person name="Jeong J.-T."/>
            <person name="Choi B.-S."/>
            <person name="Jung M."/>
            <person name="Ginzburg D."/>
            <person name="Zhao K."/>
            <person name="Won S.Y."/>
            <person name="Oh T.-J."/>
            <person name="Yu Y."/>
            <person name="Kim N.-H."/>
            <person name="Lee O.R."/>
            <person name="Lee T.-H."/>
            <person name="Bashyal P."/>
            <person name="Kim T.-S."/>
            <person name="Lee W.-H."/>
            <person name="Kawkins C."/>
            <person name="Kim C.-K."/>
            <person name="Kim J.S."/>
            <person name="Ahn B.O."/>
            <person name="Rhee S.Y."/>
            <person name="Sohng J.K."/>
        </authorList>
    </citation>
    <scope>NUCLEOTIDE SEQUENCE</scope>
    <source>
        <tissue evidence="1">Leaf</tissue>
    </source>
</reference>
<evidence type="ECO:0000313" key="2">
    <source>
        <dbReference type="Proteomes" id="UP000634136"/>
    </source>
</evidence>
<dbReference type="Proteomes" id="UP000634136">
    <property type="component" value="Unassembled WGS sequence"/>
</dbReference>
<protein>
    <submittedName>
        <fullName evidence="1">Uncharacterized protein</fullName>
    </submittedName>
</protein>
<dbReference type="EMBL" id="JAAIUW010000013">
    <property type="protein sequence ID" value="KAF7802788.1"/>
    <property type="molecule type" value="Genomic_DNA"/>
</dbReference>
<name>A0A834VYF6_9FABA</name>
<evidence type="ECO:0000313" key="1">
    <source>
        <dbReference type="EMBL" id="KAF7802788.1"/>
    </source>
</evidence>
<proteinExistence type="predicted"/>